<organism evidence="1 2">
    <name type="scientific">Streptomyces rubradiris</name>
    <name type="common">Streptomyces achromogenes subsp. rubradiris</name>
    <dbReference type="NCBI Taxonomy" id="285531"/>
    <lineage>
        <taxon>Bacteria</taxon>
        <taxon>Bacillati</taxon>
        <taxon>Actinomycetota</taxon>
        <taxon>Actinomycetes</taxon>
        <taxon>Kitasatosporales</taxon>
        <taxon>Streptomycetaceae</taxon>
        <taxon>Streptomyces</taxon>
    </lineage>
</organism>
<accession>A0ABQ3R3K6</accession>
<comment type="caution">
    <text evidence="1">The sequence shown here is derived from an EMBL/GenBank/DDBJ whole genome shotgun (WGS) entry which is preliminary data.</text>
</comment>
<evidence type="ECO:0000313" key="1">
    <source>
        <dbReference type="EMBL" id="GHI50433.1"/>
    </source>
</evidence>
<sequence length="156" mass="16230">MIAVALDLTTYRDVLTSHAQATGLFGTVLSHEPVSAPDSGLTAAFWVSRIGPTPTGSGLTATTARLEIMARVFEPADTEPQDSVDMDLVGAVDALLTAYSGDFEVGGNARMIDLLGAYGTALQATFGYTSFAGGTTFRIATLTIPLIINDVWGQAA</sequence>
<name>A0ABQ3R3K6_STRRR</name>
<dbReference type="Proteomes" id="UP000646738">
    <property type="component" value="Unassembled WGS sequence"/>
</dbReference>
<evidence type="ECO:0000313" key="2">
    <source>
        <dbReference type="Proteomes" id="UP000646738"/>
    </source>
</evidence>
<proteinExistence type="predicted"/>
<gene>
    <name evidence="1" type="ORF">Srubr_02790</name>
</gene>
<dbReference type="EMBL" id="BNEA01000001">
    <property type="protein sequence ID" value="GHI50433.1"/>
    <property type="molecule type" value="Genomic_DNA"/>
</dbReference>
<protein>
    <submittedName>
        <fullName evidence="1">Uncharacterized protein</fullName>
    </submittedName>
</protein>
<reference evidence="2" key="1">
    <citation type="submission" date="2023-07" db="EMBL/GenBank/DDBJ databases">
        <title>Whole genome shotgun sequence of Streptomyces achromogenes subsp. rubradiris NBRC 14000.</title>
        <authorList>
            <person name="Komaki H."/>
            <person name="Tamura T."/>
        </authorList>
    </citation>
    <scope>NUCLEOTIDE SEQUENCE [LARGE SCALE GENOMIC DNA]</scope>
    <source>
        <strain evidence="2">NBRC 14000</strain>
    </source>
</reference>
<keyword evidence="2" id="KW-1185">Reference proteome</keyword>